<dbReference type="Pfam" id="PF13508">
    <property type="entry name" value="Acetyltransf_7"/>
    <property type="match status" value="1"/>
</dbReference>
<dbReference type="InterPro" id="IPR000182">
    <property type="entry name" value="GNAT_dom"/>
</dbReference>
<gene>
    <name evidence="2" type="ORF">BSK56_32445</name>
</gene>
<dbReference type="InterPro" id="IPR016181">
    <property type="entry name" value="Acyl_CoA_acyltransferase"/>
</dbReference>
<evidence type="ECO:0000313" key="3">
    <source>
        <dbReference type="Proteomes" id="UP000187412"/>
    </source>
</evidence>
<keyword evidence="3" id="KW-1185">Reference proteome</keyword>
<evidence type="ECO:0000259" key="1">
    <source>
        <dbReference type="PROSITE" id="PS51186"/>
    </source>
</evidence>
<evidence type="ECO:0000313" key="2">
    <source>
        <dbReference type="EMBL" id="OMD36054.1"/>
    </source>
</evidence>
<dbReference type="Gene3D" id="3.40.630.30">
    <property type="match status" value="1"/>
</dbReference>
<protein>
    <submittedName>
        <fullName evidence="2">GNAT family N-acetyltransferase</fullName>
    </submittedName>
</protein>
<organism evidence="2 3">
    <name type="scientific">Paenibacillus borealis</name>
    <dbReference type="NCBI Taxonomy" id="160799"/>
    <lineage>
        <taxon>Bacteria</taxon>
        <taxon>Bacillati</taxon>
        <taxon>Bacillota</taxon>
        <taxon>Bacilli</taxon>
        <taxon>Bacillales</taxon>
        <taxon>Paenibacillaceae</taxon>
        <taxon>Paenibacillus</taxon>
    </lineage>
</organism>
<accession>A0ABX3GSF0</accession>
<dbReference type="CDD" id="cd04301">
    <property type="entry name" value="NAT_SF"/>
    <property type="match status" value="1"/>
</dbReference>
<proteinExistence type="predicted"/>
<dbReference type="Proteomes" id="UP000187412">
    <property type="component" value="Unassembled WGS sequence"/>
</dbReference>
<dbReference type="EMBL" id="MPTB01000084">
    <property type="protein sequence ID" value="OMD36054.1"/>
    <property type="molecule type" value="Genomic_DNA"/>
</dbReference>
<comment type="caution">
    <text evidence="2">The sequence shown here is derived from an EMBL/GenBank/DDBJ whole genome shotgun (WGS) entry which is preliminary data.</text>
</comment>
<feature type="domain" description="N-acetyltransferase" evidence="1">
    <location>
        <begin position="1"/>
        <end position="144"/>
    </location>
</feature>
<dbReference type="SUPFAM" id="SSF55729">
    <property type="entry name" value="Acyl-CoA N-acyltransferases (Nat)"/>
    <property type="match status" value="1"/>
</dbReference>
<dbReference type="PROSITE" id="PS51186">
    <property type="entry name" value="GNAT"/>
    <property type="match status" value="1"/>
</dbReference>
<dbReference type="RefSeq" id="WP_076114488.1">
    <property type="nucleotide sequence ID" value="NZ_MPTB01000084.1"/>
</dbReference>
<reference evidence="2 3" key="1">
    <citation type="submission" date="2016-10" db="EMBL/GenBank/DDBJ databases">
        <title>Paenibacillus species isolates.</title>
        <authorList>
            <person name="Beno S.M."/>
        </authorList>
    </citation>
    <scope>NUCLEOTIDE SEQUENCE [LARGE SCALE GENOMIC DNA]</scope>
    <source>
        <strain evidence="2 3">FSL H7-0744</strain>
    </source>
</reference>
<name>A0ABX3GSF0_PAEBO</name>
<sequence>MGPTTFDEIFGIMKSSFPVSEIRTYSGQRSLLHNPNYRLFTEQDTKGRTLAFLAAWEFPALRFVEHIAVDPGIRGGGLGKKLMLNYIGRSDVPILLEVEPPSGELERRRIGFYERLGFHLNAYEYNQPPLRTGQADLPLRIMTYPRPINQEEFHQYREILYTEVYKVTAPGSRPY</sequence>